<comment type="caution">
    <text evidence="1">The sequence shown here is derived from an EMBL/GenBank/DDBJ whole genome shotgun (WGS) entry which is preliminary data.</text>
</comment>
<accession>A0A6A4NLL7</accession>
<evidence type="ECO:0000313" key="2">
    <source>
        <dbReference type="Proteomes" id="UP000447434"/>
    </source>
</evidence>
<keyword evidence="2" id="KW-1185">Reference proteome</keyword>
<sequence length="56" mass="6600">MNYSFHVQQRETIPKFHFLLSSPSPVVAVATNKGKPLIFRGQRRRHLLVAGWRNRR</sequence>
<dbReference type="Proteomes" id="UP000447434">
    <property type="component" value="Chromosome 23"/>
</dbReference>
<dbReference type="EMBL" id="WOCE01000023">
    <property type="protein sequence ID" value="KAE9587547.1"/>
    <property type="molecule type" value="Genomic_DNA"/>
</dbReference>
<name>A0A6A4NLL7_LUPAL</name>
<evidence type="ECO:0000313" key="1">
    <source>
        <dbReference type="EMBL" id="KAE9587547.1"/>
    </source>
</evidence>
<dbReference type="AlphaFoldDB" id="A0A6A4NLL7"/>
<organism evidence="1 2">
    <name type="scientific">Lupinus albus</name>
    <name type="common">White lupine</name>
    <name type="synonym">Lupinus termis</name>
    <dbReference type="NCBI Taxonomy" id="3870"/>
    <lineage>
        <taxon>Eukaryota</taxon>
        <taxon>Viridiplantae</taxon>
        <taxon>Streptophyta</taxon>
        <taxon>Embryophyta</taxon>
        <taxon>Tracheophyta</taxon>
        <taxon>Spermatophyta</taxon>
        <taxon>Magnoliopsida</taxon>
        <taxon>eudicotyledons</taxon>
        <taxon>Gunneridae</taxon>
        <taxon>Pentapetalae</taxon>
        <taxon>rosids</taxon>
        <taxon>fabids</taxon>
        <taxon>Fabales</taxon>
        <taxon>Fabaceae</taxon>
        <taxon>Papilionoideae</taxon>
        <taxon>50 kb inversion clade</taxon>
        <taxon>genistoids sensu lato</taxon>
        <taxon>core genistoids</taxon>
        <taxon>Genisteae</taxon>
        <taxon>Lupinus</taxon>
    </lineage>
</organism>
<reference evidence="2" key="1">
    <citation type="journal article" date="2020" name="Nat. Commun.">
        <title>Genome sequence of the cluster root forming white lupin.</title>
        <authorList>
            <person name="Hufnagel B."/>
            <person name="Marques A."/>
            <person name="Soriano A."/>
            <person name="Marques L."/>
            <person name="Divol F."/>
            <person name="Doumas P."/>
            <person name="Sallet E."/>
            <person name="Mancinotti D."/>
            <person name="Carrere S."/>
            <person name="Marande W."/>
            <person name="Arribat S."/>
            <person name="Keller J."/>
            <person name="Huneau C."/>
            <person name="Blein T."/>
            <person name="Aime D."/>
            <person name="Laguerre M."/>
            <person name="Taylor J."/>
            <person name="Schubert V."/>
            <person name="Nelson M."/>
            <person name="Geu-Flores F."/>
            <person name="Crespi M."/>
            <person name="Gallardo-Guerrero K."/>
            <person name="Delaux P.-M."/>
            <person name="Salse J."/>
            <person name="Berges H."/>
            <person name="Guyot R."/>
            <person name="Gouzy J."/>
            <person name="Peret B."/>
        </authorList>
    </citation>
    <scope>NUCLEOTIDE SEQUENCE [LARGE SCALE GENOMIC DNA]</scope>
    <source>
        <strain evidence="2">cv. Amiga</strain>
    </source>
</reference>
<protein>
    <submittedName>
        <fullName evidence="1">Uncharacterized protein</fullName>
    </submittedName>
</protein>
<gene>
    <name evidence="1" type="ORF">Lalb_Chr23g0274951</name>
</gene>
<proteinExistence type="predicted"/>